<organism evidence="3">
    <name type="scientific">Pectinophora gossypiella</name>
    <name type="common">Cotton pink bollworm</name>
    <name type="synonym">Depressaria gossypiella</name>
    <dbReference type="NCBI Taxonomy" id="13191"/>
    <lineage>
        <taxon>Eukaryota</taxon>
        <taxon>Metazoa</taxon>
        <taxon>Ecdysozoa</taxon>
        <taxon>Arthropoda</taxon>
        <taxon>Hexapoda</taxon>
        <taxon>Insecta</taxon>
        <taxon>Pterygota</taxon>
        <taxon>Neoptera</taxon>
        <taxon>Endopterygota</taxon>
        <taxon>Lepidoptera</taxon>
        <taxon>Glossata</taxon>
        <taxon>Ditrysia</taxon>
        <taxon>Gelechioidea</taxon>
        <taxon>Gelechiidae</taxon>
        <taxon>Apatetrinae</taxon>
        <taxon>Pectinophora</taxon>
    </lineage>
</organism>
<feature type="domain" description="ZAD" evidence="2">
    <location>
        <begin position="1"/>
        <end position="50"/>
    </location>
</feature>
<keyword evidence="1" id="KW-0862">Zinc</keyword>
<feature type="non-terminal residue" evidence="3">
    <location>
        <position position="1"/>
    </location>
</feature>
<dbReference type="GO" id="GO:0005634">
    <property type="term" value="C:nucleus"/>
    <property type="evidence" value="ECO:0007669"/>
    <property type="project" value="InterPro"/>
</dbReference>
<reference evidence="3" key="1">
    <citation type="submission" date="2015-09" db="EMBL/GenBank/DDBJ databases">
        <title>De novo assembly of Pectinophora gossypiella (Pink Bollworm) gut transcriptome.</title>
        <authorList>
            <person name="Tassone E.E."/>
        </authorList>
    </citation>
    <scope>NUCLEOTIDE SEQUENCE</scope>
</reference>
<evidence type="ECO:0000259" key="2">
    <source>
        <dbReference type="PROSITE" id="PS51915"/>
    </source>
</evidence>
<dbReference type="InterPro" id="IPR012934">
    <property type="entry name" value="Znf_AD"/>
</dbReference>
<evidence type="ECO:0000256" key="1">
    <source>
        <dbReference type="PROSITE-ProRule" id="PRU01263"/>
    </source>
</evidence>
<dbReference type="PROSITE" id="PS51915">
    <property type="entry name" value="ZAD"/>
    <property type="match status" value="1"/>
</dbReference>
<feature type="non-terminal residue" evidence="3">
    <location>
        <position position="157"/>
    </location>
</feature>
<dbReference type="OrthoDB" id="6067523at2759"/>
<dbReference type="Pfam" id="PF07776">
    <property type="entry name" value="zf-AD"/>
    <property type="match status" value="1"/>
</dbReference>
<comment type="caution">
    <text evidence="1">Lacks conserved residue(s) required for the propagation of feature annotation.</text>
</comment>
<keyword evidence="1" id="KW-0479">Metal-binding</keyword>
<name>A0A1E1WP40_PECGO</name>
<dbReference type="GO" id="GO:0008270">
    <property type="term" value="F:zinc ion binding"/>
    <property type="evidence" value="ECO:0007669"/>
    <property type="project" value="UniProtKB-KW"/>
</dbReference>
<sequence length="157" mass="17823">SNAIYVTAGVKVTPNDGLPQTMCTSCVDFLNQSLKYRKKCKDVETKLIEIQNGSHEYSSTIPSEDKVCDVTKKDFIKTEVIIEPLNEKKVKESTEIKMEFTDYEVLEDPDDDSDDDDKPLKYLMDTEPEVAEENQLMVHTSGHVKDMRTNEDIATPP</sequence>
<protein>
    <recommendedName>
        <fullName evidence="2">ZAD domain-containing protein</fullName>
    </recommendedName>
</protein>
<dbReference type="EMBL" id="GDQN01002453">
    <property type="protein sequence ID" value="JAT88601.1"/>
    <property type="molecule type" value="Transcribed_RNA"/>
</dbReference>
<evidence type="ECO:0000313" key="3">
    <source>
        <dbReference type="EMBL" id="JAT88601.1"/>
    </source>
</evidence>
<accession>A0A1E1WP40</accession>
<gene>
    <name evidence="3" type="ORF">g.1744</name>
</gene>
<keyword evidence="1" id="KW-0863">Zinc-finger</keyword>
<proteinExistence type="predicted"/>
<dbReference type="AlphaFoldDB" id="A0A1E1WP40"/>
<dbReference type="SUPFAM" id="SSF57716">
    <property type="entry name" value="Glucocorticoid receptor-like (DNA-binding domain)"/>
    <property type="match status" value="1"/>
</dbReference>